<evidence type="ECO:0000313" key="4">
    <source>
        <dbReference type="Proteomes" id="UP000694569"/>
    </source>
</evidence>
<feature type="compositionally biased region" description="Low complexity" evidence="2">
    <location>
        <begin position="290"/>
        <end position="331"/>
    </location>
</feature>
<sequence>MFSALKKLVGSEPSTFRDKNIPARLQSMNQSLQRRFANGVQYNMKIVIRGDRNMGKTTLWHRLQGKKFVEDYIPTQEIQVTSIHWNYKTTDDIVKVEVWDVVDKGKCKKRGESSLKLENDPQEGDADMAPAVEFLDVYKNCNGVILMFDITKQWTFNYIMRELPKVPNHVPVCVLGNYRDMGEHRVILPDDVRDCIEKLNRRPGSSYIHYAESSMKNSFGLTYLHEFFNIPFLQLQRETLSWQLETNQLDIDATLEELSVQQETEDQNYEIFLDMLETNKRLASPVATNGQSPGSSSQSPVIPPYSGSSDSSGPGTPLQVSSVAPATLVAASPPPPASDLPEPFDPTPPSRGFMSRLFGSSMPESAPAKADGASPGSEPVKKVQSVEDFVPGDSLDRSFLEDSSPQKEQAKASSRAKRDSDGESSGTIPMDVGFQDDLDPDDRTTVKASTRTAVPSKNITLSSDEEDAAAPGAMLSQSLPEKTILPQSKGPTSGPTAAKAKEGKGSVLEETDSDLEGPIATQMLSFVMDDPDFDSEDSSRDTKKRCFPGAEQHVGQFRRGIGAAPACADHHHTHHTDLGKLFGLGFEEKVSKDNQEKDKESKEKEEGKEEKKKPKKRPEKNDYDELEAFLGGGPRADPRQGGKSMRRFEVPLTGP</sequence>
<feature type="region of interest" description="Disordered" evidence="2">
    <location>
        <begin position="285"/>
        <end position="517"/>
    </location>
</feature>
<dbReference type="SUPFAM" id="SSF52540">
    <property type="entry name" value="P-loop containing nucleoside triphosphate hydrolases"/>
    <property type="match status" value="1"/>
</dbReference>
<dbReference type="PROSITE" id="PS51419">
    <property type="entry name" value="RAB"/>
    <property type="match status" value="1"/>
</dbReference>
<name>A0A8C5PNS9_9ANUR</name>
<dbReference type="PANTHER" id="PTHR14932:SF1">
    <property type="entry name" value="RAB-LIKE PROTEIN 6"/>
    <property type="match status" value="1"/>
</dbReference>
<dbReference type="GO" id="GO:0005829">
    <property type="term" value="C:cytosol"/>
    <property type="evidence" value="ECO:0007669"/>
    <property type="project" value="TreeGrafter"/>
</dbReference>
<organism evidence="3 4">
    <name type="scientific">Leptobrachium leishanense</name>
    <name type="common">Leishan spiny toad</name>
    <dbReference type="NCBI Taxonomy" id="445787"/>
    <lineage>
        <taxon>Eukaryota</taxon>
        <taxon>Metazoa</taxon>
        <taxon>Chordata</taxon>
        <taxon>Craniata</taxon>
        <taxon>Vertebrata</taxon>
        <taxon>Euteleostomi</taxon>
        <taxon>Amphibia</taxon>
        <taxon>Batrachia</taxon>
        <taxon>Anura</taxon>
        <taxon>Pelobatoidea</taxon>
        <taxon>Megophryidae</taxon>
        <taxon>Leptobrachium</taxon>
    </lineage>
</organism>
<dbReference type="Ensembl" id="ENSLLET00000026446.1">
    <property type="protein sequence ID" value="ENSLLEP00000025472.1"/>
    <property type="gene ID" value="ENSLLEG00000016051.1"/>
</dbReference>
<feature type="compositionally biased region" description="Pro residues" evidence="2">
    <location>
        <begin position="332"/>
        <end position="349"/>
    </location>
</feature>
<feature type="compositionally biased region" description="Polar residues" evidence="2">
    <location>
        <begin position="475"/>
        <end position="495"/>
    </location>
</feature>
<dbReference type="InterPro" id="IPR040385">
    <property type="entry name" value="RABL6"/>
</dbReference>
<dbReference type="Gene3D" id="3.40.50.300">
    <property type="entry name" value="P-loop containing nucleotide triphosphate hydrolases"/>
    <property type="match status" value="1"/>
</dbReference>
<dbReference type="OrthoDB" id="207081at2759"/>
<feature type="compositionally biased region" description="Basic and acidic residues" evidence="2">
    <location>
        <begin position="589"/>
        <end position="612"/>
    </location>
</feature>
<feature type="compositionally biased region" description="Basic and acidic residues" evidence="2">
    <location>
        <begin position="394"/>
        <end position="421"/>
    </location>
</feature>
<dbReference type="GO" id="GO:0005525">
    <property type="term" value="F:GTP binding"/>
    <property type="evidence" value="ECO:0007669"/>
    <property type="project" value="InterPro"/>
</dbReference>
<keyword evidence="4" id="KW-1185">Reference proteome</keyword>
<dbReference type="PRINTS" id="PR00449">
    <property type="entry name" value="RASTRNSFRMNG"/>
</dbReference>
<accession>A0A8C5PNS9</accession>
<feature type="region of interest" description="Disordered" evidence="2">
    <location>
        <begin position="589"/>
        <end position="655"/>
    </location>
</feature>
<dbReference type="GO" id="GO:0003924">
    <property type="term" value="F:GTPase activity"/>
    <property type="evidence" value="ECO:0007669"/>
    <property type="project" value="InterPro"/>
</dbReference>
<protein>
    <submittedName>
        <fullName evidence="3">RAB, member RAS oncogene family like 6</fullName>
    </submittedName>
</protein>
<keyword evidence="1" id="KW-0547">Nucleotide-binding</keyword>
<dbReference type="SMART" id="SM00175">
    <property type="entry name" value="RAB"/>
    <property type="match status" value="1"/>
</dbReference>
<evidence type="ECO:0000256" key="1">
    <source>
        <dbReference type="ARBA" id="ARBA00022741"/>
    </source>
</evidence>
<dbReference type="InterPro" id="IPR001806">
    <property type="entry name" value="Small_GTPase"/>
</dbReference>
<gene>
    <name evidence="3" type="primary">RABL6</name>
</gene>
<dbReference type="GO" id="GO:0005634">
    <property type="term" value="C:nucleus"/>
    <property type="evidence" value="ECO:0007669"/>
    <property type="project" value="TreeGrafter"/>
</dbReference>
<dbReference type="InterPro" id="IPR027417">
    <property type="entry name" value="P-loop_NTPase"/>
</dbReference>
<evidence type="ECO:0000256" key="2">
    <source>
        <dbReference type="SAM" id="MobiDB-lite"/>
    </source>
</evidence>
<dbReference type="Pfam" id="PF08477">
    <property type="entry name" value="Roc"/>
    <property type="match status" value="1"/>
</dbReference>
<dbReference type="GeneTree" id="ENSGT00390000016002"/>
<reference evidence="3" key="1">
    <citation type="submission" date="2025-08" db="UniProtKB">
        <authorList>
            <consortium name="Ensembl"/>
        </authorList>
    </citation>
    <scope>IDENTIFICATION</scope>
</reference>
<evidence type="ECO:0000313" key="3">
    <source>
        <dbReference type="Ensembl" id="ENSLLEP00000025472.1"/>
    </source>
</evidence>
<dbReference type="PANTHER" id="PTHR14932">
    <property type="entry name" value="RAS GTPASE-RELATED"/>
    <property type="match status" value="1"/>
</dbReference>
<reference evidence="3" key="2">
    <citation type="submission" date="2025-09" db="UniProtKB">
        <authorList>
            <consortium name="Ensembl"/>
        </authorList>
    </citation>
    <scope>IDENTIFICATION</scope>
</reference>
<proteinExistence type="predicted"/>
<dbReference type="Proteomes" id="UP000694569">
    <property type="component" value="Unplaced"/>
</dbReference>
<dbReference type="AlphaFoldDB" id="A0A8C5PNS9"/>
<feature type="region of interest" description="Disordered" evidence="2">
    <location>
        <begin position="529"/>
        <end position="548"/>
    </location>
</feature>
<feature type="compositionally biased region" description="Polar residues" evidence="2">
    <location>
        <begin position="446"/>
        <end position="462"/>
    </location>
</feature>
<dbReference type="Pfam" id="PF00071">
    <property type="entry name" value="Ras"/>
    <property type="match status" value="1"/>
</dbReference>